<reference evidence="2" key="1">
    <citation type="journal article" date="2007" name="PLoS Biol.">
        <title>Rate of evolution in brain-expressed genes in humans and other primates.</title>
        <authorList>
            <person name="Wang H.-Y."/>
            <person name="Chien H.-C."/>
            <person name="Osada N."/>
            <person name="Hashimoto K."/>
            <person name="Sugano S."/>
            <person name="Gojobori T."/>
            <person name="Chou C.-K."/>
            <person name="Tsai S.-F."/>
            <person name="Wu C.-I."/>
            <person name="Shen C.-K.J."/>
        </authorList>
    </citation>
    <scope>NUCLEOTIDE SEQUENCE</scope>
</reference>
<keyword evidence="1" id="KW-0812">Transmembrane</keyword>
<sequence>MYTLFIYINILMIYVHICMSYLCCKYLIEGFFMVCCPFRFNFHFC</sequence>
<accession>I7G572</accession>
<evidence type="ECO:0000313" key="2">
    <source>
        <dbReference type="EMBL" id="BAE89208.1"/>
    </source>
</evidence>
<proteinExistence type="evidence at transcript level"/>
<organism evidence="2">
    <name type="scientific">Macaca fascicularis</name>
    <name type="common">Crab-eating macaque</name>
    <name type="synonym">Cynomolgus monkey</name>
    <dbReference type="NCBI Taxonomy" id="9541"/>
    <lineage>
        <taxon>Eukaryota</taxon>
        <taxon>Metazoa</taxon>
        <taxon>Chordata</taxon>
        <taxon>Craniata</taxon>
        <taxon>Vertebrata</taxon>
        <taxon>Euteleostomi</taxon>
        <taxon>Mammalia</taxon>
        <taxon>Eutheria</taxon>
        <taxon>Euarchontoglires</taxon>
        <taxon>Primates</taxon>
        <taxon>Haplorrhini</taxon>
        <taxon>Catarrhini</taxon>
        <taxon>Cercopithecidae</taxon>
        <taxon>Cercopithecinae</taxon>
        <taxon>Macaca</taxon>
    </lineage>
</organism>
<feature type="transmembrane region" description="Helical" evidence="1">
    <location>
        <begin position="6"/>
        <end position="24"/>
    </location>
</feature>
<name>I7G572_MACFA</name>
<dbReference type="AlphaFoldDB" id="I7G572"/>
<keyword evidence="1" id="KW-0472">Membrane</keyword>
<dbReference type="EMBL" id="AB172146">
    <property type="protein sequence ID" value="BAE89208.1"/>
    <property type="molecule type" value="mRNA"/>
</dbReference>
<protein>
    <submittedName>
        <fullName evidence="2">Macaca fascicularis brain cDNA clone: QflA-16876, similar to human TruB pseudouridine (psi) synthase homolog 1 (E. coli)(TRUB1), mRNA, RefSeq: NM_139169.3</fullName>
    </submittedName>
</protein>
<evidence type="ECO:0000256" key="1">
    <source>
        <dbReference type="SAM" id="Phobius"/>
    </source>
</evidence>
<keyword evidence="1" id="KW-1133">Transmembrane helix</keyword>